<evidence type="ECO:0000313" key="2">
    <source>
        <dbReference type="Proteomes" id="UP000093391"/>
    </source>
</evidence>
<dbReference type="RefSeq" id="WP_067553130.1">
    <property type="nucleotide sequence ID" value="NZ_CP016895.1"/>
</dbReference>
<dbReference type="KEGG" id="ala:BFG52_04615"/>
<proteinExistence type="predicted"/>
<reference evidence="1 2" key="1">
    <citation type="submission" date="2016-08" db="EMBL/GenBank/DDBJ databases">
        <authorList>
            <person name="Seilhamer J.J."/>
        </authorList>
    </citation>
    <scope>NUCLEOTIDE SEQUENCE [LARGE SCALE GENOMIC DNA]</scope>
    <source>
        <strain evidence="1 2">BRTC-1</strain>
    </source>
</reference>
<name>A0A1B2LXM8_9GAMM</name>
<dbReference type="OrthoDB" id="5525214at2"/>
<sequence>MKKYLILIALIIAVPIDAKQNTQSTAQIKQKIIQQSIAAYPGNCACPYQAASNGSRCGKRSAYSRKGGYAPICYAEDVTPEMIRQYKARYGGS</sequence>
<organism evidence="1 2">
    <name type="scientific">Acinetobacter larvae</name>
    <dbReference type="NCBI Taxonomy" id="1789224"/>
    <lineage>
        <taxon>Bacteria</taxon>
        <taxon>Pseudomonadati</taxon>
        <taxon>Pseudomonadota</taxon>
        <taxon>Gammaproteobacteria</taxon>
        <taxon>Moraxellales</taxon>
        <taxon>Moraxellaceae</taxon>
        <taxon>Acinetobacter</taxon>
    </lineage>
</organism>
<gene>
    <name evidence="1" type="ORF">BFG52_04615</name>
</gene>
<protein>
    <submittedName>
        <fullName evidence="1">Uncharacterized protein</fullName>
    </submittedName>
</protein>
<dbReference type="Proteomes" id="UP000093391">
    <property type="component" value="Chromosome"/>
</dbReference>
<dbReference type="AlphaFoldDB" id="A0A1B2LXM8"/>
<dbReference type="EMBL" id="CP016895">
    <property type="protein sequence ID" value="AOA57708.1"/>
    <property type="molecule type" value="Genomic_DNA"/>
</dbReference>
<accession>A0A1B2LXM8</accession>
<keyword evidence="2" id="KW-1185">Reference proteome</keyword>
<evidence type="ECO:0000313" key="1">
    <source>
        <dbReference type="EMBL" id="AOA57708.1"/>
    </source>
</evidence>